<protein>
    <recommendedName>
        <fullName evidence="19">Bifunctional NAD(P)H-hydrate repair enzyme</fullName>
    </recommendedName>
    <alternativeName>
        <fullName evidence="19">Nicotinamide nucleotide repair protein</fullName>
    </alternativeName>
    <domain>
        <recommendedName>
            <fullName evidence="19">ADP-dependent (S)-NAD(P)H-hydrate dehydratase</fullName>
            <ecNumber evidence="19">4.2.1.136</ecNumber>
        </recommendedName>
        <alternativeName>
            <fullName evidence="19">ADP-dependent NAD(P)HX dehydratase</fullName>
        </alternativeName>
    </domain>
    <domain>
        <recommendedName>
            <fullName evidence="19">NAD(P)H-hydrate epimerase</fullName>
            <ecNumber evidence="19">5.1.99.6</ecNumber>
        </recommendedName>
    </domain>
</protein>
<dbReference type="PANTHER" id="PTHR12592:SF0">
    <property type="entry name" value="ATP-DEPENDENT (S)-NAD(P)H-HYDRATE DEHYDRATASE"/>
    <property type="match status" value="1"/>
</dbReference>
<reference evidence="22 23" key="1">
    <citation type="submission" date="2019-08" db="EMBL/GenBank/DDBJ databases">
        <authorList>
            <person name="Lei W."/>
        </authorList>
    </citation>
    <scope>NUCLEOTIDE SEQUENCE [LARGE SCALE GENOMIC DNA]</scope>
    <source>
        <strain evidence="22 23">CCUG 58627</strain>
    </source>
</reference>
<comment type="function">
    <text evidence="17">Catalyzes the dehydration of the S-form of NAD(P)HX at the expense of ADP, which is converted to AMP. Together with NAD(P)HX epimerase, which catalyzes the epimerization of the S- and R-forms, the enzyme allows the repair of both epimers of NAD(P)HX, a damaged form of NAD(P)H that is a result of enzymatic or heat-dependent hydration.</text>
</comment>
<dbReference type="GO" id="GO:0110051">
    <property type="term" value="P:metabolite repair"/>
    <property type="evidence" value="ECO:0007669"/>
    <property type="project" value="TreeGrafter"/>
</dbReference>
<dbReference type="HAMAP" id="MF_01966">
    <property type="entry name" value="NADHX_epimerase"/>
    <property type="match status" value="1"/>
</dbReference>
<dbReference type="AlphaFoldDB" id="A0A5C5UB59"/>
<feature type="binding site" evidence="17">
    <location>
        <position position="237"/>
    </location>
    <ligand>
        <name>(6S)-NADPHX</name>
        <dbReference type="ChEBI" id="CHEBI:64076"/>
    </ligand>
</feature>
<dbReference type="PANTHER" id="PTHR12592">
    <property type="entry name" value="ATP-DEPENDENT (S)-NAD(P)H-HYDRATE DEHYDRATASE FAMILY MEMBER"/>
    <property type="match status" value="1"/>
</dbReference>
<comment type="function">
    <text evidence="14 19">Bifunctional enzyme that catalyzes the epimerization of the S- and R-forms of NAD(P)HX and the dehydration of the S-form of NAD(P)HX at the expense of ADP, which is converted to AMP. This allows the repair of both epimers of NAD(P)HX, a damaged form of NAD(P)H that is a result of enzymatic or heat-dependent hydration.</text>
</comment>
<dbReference type="Gene3D" id="3.40.1190.20">
    <property type="match status" value="1"/>
</dbReference>
<dbReference type="InterPro" id="IPR029056">
    <property type="entry name" value="Ribokinase-like"/>
</dbReference>
<feature type="binding site" evidence="18">
    <location>
        <position position="142"/>
    </location>
    <ligand>
        <name>(6S)-NADPHX</name>
        <dbReference type="ChEBI" id="CHEBI:64076"/>
    </ligand>
</feature>
<gene>
    <name evidence="18" type="primary">nnrE</name>
    <name evidence="17" type="synonym">nnrD</name>
    <name evidence="22" type="ORF">FRX94_10905</name>
</gene>
<feature type="binding site" evidence="17">
    <location>
        <position position="285"/>
    </location>
    <ligand>
        <name>(6S)-NADPHX</name>
        <dbReference type="ChEBI" id="CHEBI:64076"/>
    </ligand>
</feature>
<comment type="caution">
    <text evidence="18">Lacks conserved residue(s) required for the propagation of feature annotation.</text>
</comment>
<feature type="binding site" evidence="17">
    <location>
        <position position="334"/>
    </location>
    <ligand>
        <name>(6S)-NADPHX</name>
        <dbReference type="ChEBI" id="CHEBI:64076"/>
    </ligand>
</feature>
<comment type="subunit">
    <text evidence="17">Homotetramer.</text>
</comment>
<comment type="caution">
    <text evidence="22">The sequence shown here is derived from an EMBL/GenBank/DDBJ whole genome shotgun (WGS) entry which is preliminary data.</text>
</comment>
<evidence type="ECO:0000256" key="6">
    <source>
        <dbReference type="ARBA" id="ARBA00022741"/>
    </source>
</evidence>
<dbReference type="Pfam" id="PF01256">
    <property type="entry name" value="Carb_kinase"/>
    <property type="match status" value="1"/>
</dbReference>
<dbReference type="Proteomes" id="UP000320791">
    <property type="component" value="Unassembled WGS sequence"/>
</dbReference>
<evidence type="ECO:0000256" key="4">
    <source>
        <dbReference type="ARBA" id="ARBA00009524"/>
    </source>
</evidence>
<comment type="similarity">
    <text evidence="18">Belongs to the NnrE/AIBP family.</text>
</comment>
<dbReference type="InterPro" id="IPR036652">
    <property type="entry name" value="YjeF_N_dom_sf"/>
</dbReference>
<dbReference type="SUPFAM" id="SSF64153">
    <property type="entry name" value="YjeF N-terminal domain-like"/>
    <property type="match status" value="1"/>
</dbReference>
<feature type="binding site" evidence="18">
    <location>
        <begin position="116"/>
        <end position="122"/>
    </location>
    <ligand>
        <name>(6S)-NADPHX</name>
        <dbReference type="ChEBI" id="CHEBI:64076"/>
    </ligand>
</feature>
<dbReference type="GO" id="GO:0046872">
    <property type="term" value="F:metal ion binding"/>
    <property type="evidence" value="ECO:0007669"/>
    <property type="project" value="UniProtKB-UniRule"/>
</dbReference>
<keyword evidence="23" id="KW-1185">Reference proteome</keyword>
<feature type="binding site" evidence="18">
    <location>
        <position position="145"/>
    </location>
    <ligand>
        <name>K(+)</name>
        <dbReference type="ChEBI" id="CHEBI:29103"/>
    </ligand>
</feature>
<name>A0A5C5UB59_9CORY</name>
<dbReference type="EC" id="4.2.1.136" evidence="19"/>
<feature type="binding site" evidence="18">
    <location>
        <begin position="58"/>
        <end position="62"/>
    </location>
    <ligand>
        <name>(6S)-NADPHX</name>
        <dbReference type="ChEBI" id="CHEBI:64076"/>
    </ligand>
</feature>
<feature type="binding site" evidence="17">
    <location>
        <begin position="372"/>
        <end position="376"/>
    </location>
    <ligand>
        <name>AMP</name>
        <dbReference type="ChEBI" id="CHEBI:456215"/>
    </ligand>
</feature>
<dbReference type="OrthoDB" id="9806925at2"/>
<dbReference type="PROSITE" id="PS51383">
    <property type="entry name" value="YJEF_C_3"/>
    <property type="match status" value="1"/>
</dbReference>
<dbReference type="EC" id="5.1.99.6" evidence="19"/>
<evidence type="ECO:0000256" key="15">
    <source>
        <dbReference type="ARBA" id="ARBA00048238"/>
    </source>
</evidence>
<evidence type="ECO:0000256" key="17">
    <source>
        <dbReference type="HAMAP-Rule" id="MF_01965"/>
    </source>
</evidence>
<keyword evidence="10 17" id="KW-0520">NAD</keyword>
<dbReference type="EMBL" id="VOHM01000028">
    <property type="protein sequence ID" value="TWT22775.1"/>
    <property type="molecule type" value="Genomic_DNA"/>
</dbReference>
<dbReference type="PIRSF" id="PIRSF017184">
    <property type="entry name" value="Nnr"/>
    <property type="match status" value="1"/>
</dbReference>
<keyword evidence="13" id="KW-0511">Multifunctional enzyme</keyword>
<evidence type="ECO:0000256" key="14">
    <source>
        <dbReference type="ARBA" id="ARBA00025153"/>
    </source>
</evidence>
<evidence type="ECO:0000256" key="11">
    <source>
        <dbReference type="ARBA" id="ARBA00023235"/>
    </source>
</evidence>
<keyword evidence="12 17" id="KW-0456">Lyase</keyword>
<evidence type="ECO:0000256" key="7">
    <source>
        <dbReference type="ARBA" id="ARBA00022840"/>
    </source>
</evidence>
<comment type="catalytic activity">
    <reaction evidence="15 17 19">
        <text>(6S)-NADHX + ADP = AMP + phosphate + NADH + H(+)</text>
        <dbReference type="Rhea" id="RHEA:32223"/>
        <dbReference type="ChEBI" id="CHEBI:15378"/>
        <dbReference type="ChEBI" id="CHEBI:43474"/>
        <dbReference type="ChEBI" id="CHEBI:57945"/>
        <dbReference type="ChEBI" id="CHEBI:64074"/>
        <dbReference type="ChEBI" id="CHEBI:456215"/>
        <dbReference type="ChEBI" id="CHEBI:456216"/>
        <dbReference type="EC" id="4.2.1.136"/>
    </reaction>
</comment>
<evidence type="ECO:0000256" key="16">
    <source>
        <dbReference type="ARBA" id="ARBA00049209"/>
    </source>
</evidence>
<dbReference type="HAMAP" id="MF_01965">
    <property type="entry name" value="NADHX_dehydratase"/>
    <property type="match status" value="1"/>
</dbReference>
<organism evidence="22 23">
    <name type="scientific">Corynebacterium canis</name>
    <dbReference type="NCBI Taxonomy" id="679663"/>
    <lineage>
        <taxon>Bacteria</taxon>
        <taxon>Bacillati</taxon>
        <taxon>Actinomycetota</taxon>
        <taxon>Actinomycetes</taxon>
        <taxon>Mycobacteriales</taxon>
        <taxon>Corynebacteriaceae</taxon>
        <taxon>Corynebacterium</taxon>
    </lineage>
</organism>
<comment type="similarity">
    <text evidence="17">Belongs to the NnrD/CARKD family.</text>
</comment>
<dbReference type="InterPro" id="IPR000631">
    <property type="entry name" value="CARKD"/>
</dbReference>
<accession>A0A5C5UB59</accession>
<dbReference type="GO" id="GO:0046496">
    <property type="term" value="P:nicotinamide nucleotide metabolic process"/>
    <property type="evidence" value="ECO:0007669"/>
    <property type="project" value="UniProtKB-UniRule"/>
</dbReference>
<evidence type="ECO:0000256" key="9">
    <source>
        <dbReference type="ARBA" id="ARBA00022958"/>
    </source>
</evidence>
<evidence type="ECO:0000259" key="20">
    <source>
        <dbReference type="PROSITE" id="PS51383"/>
    </source>
</evidence>
<feature type="domain" description="YjeF C-terminal" evidence="20">
    <location>
        <begin position="202"/>
        <end position="466"/>
    </location>
</feature>
<dbReference type="Gene3D" id="3.40.50.10260">
    <property type="entry name" value="YjeF N-terminal domain"/>
    <property type="match status" value="1"/>
</dbReference>
<dbReference type="GO" id="GO:0005524">
    <property type="term" value="F:ATP binding"/>
    <property type="evidence" value="ECO:0007669"/>
    <property type="project" value="UniProtKB-UniRule"/>
</dbReference>
<dbReference type="Pfam" id="PF03853">
    <property type="entry name" value="YjeF_N"/>
    <property type="match status" value="1"/>
</dbReference>
<comment type="catalytic activity">
    <reaction evidence="1 18 19">
        <text>(6R)-NADHX = (6S)-NADHX</text>
        <dbReference type="Rhea" id="RHEA:32215"/>
        <dbReference type="ChEBI" id="CHEBI:64074"/>
        <dbReference type="ChEBI" id="CHEBI:64075"/>
        <dbReference type="EC" id="5.1.99.6"/>
    </reaction>
</comment>
<dbReference type="SUPFAM" id="SSF53613">
    <property type="entry name" value="Ribokinase-like"/>
    <property type="match status" value="1"/>
</dbReference>
<comment type="function">
    <text evidence="18">Catalyzes the epimerization of the S- and R-forms of NAD(P)HX, a damaged form of NAD(P)H that is a result of enzymatic or heat-dependent hydration. This is a prerequisite for the S-specific NAD(P)H-hydrate dehydratase to allow the repair of both epimers of NAD(P)HX.</text>
</comment>
<keyword evidence="6 17" id="KW-0547">Nucleotide-binding</keyword>
<evidence type="ECO:0000256" key="12">
    <source>
        <dbReference type="ARBA" id="ARBA00023239"/>
    </source>
</evidence>
<feature type="binding site" evidence="18">
    <location>
        <position position="112"/>
    </location>
    <ligand>
        <name>K(+)</name>
        <dbReference type="ChEBI" id="CHEBI:29103"/>
    </ligand>
</feature>
<evidence type="ECO:0000256" key="18">
    <source>
        <dbReference type="HAMAP-Rule" id="MF_01966"/>
    </source>
</evidence>
<feature type="binding site" evidence="17">
    <location>
        <position position="401"/>
    </location>
    <ligand>
        <name>AMP</name>
        <dbReference type="ChEBI" id="CHEBI:456215"/>
    </ligand>
</feature>
<feature type="binding site" evidence="17">
    <location>
        <position position="402"/>
    </location>
    <ligand>
        <name>(6S)-NADPHX</name>
        <dbReference type="ChEBI" id="CHEBI:64076"/>
    </ligand>
</feature>
<feature type="domain" description="YjeF N-terminal" evidence="21">
    <location>
        <begin position="10"/>
        <end position="196"/>
    </location>
</feature>
<sequence length="471" mass="48911">MRPLYTVEQVRAAEAPLLAAQQRPDELMRKAAHQVARAAQDMLDSKYGRILVLAGSGGNGGDALYAATELKAASLEAVLMGGRVHQPALAAFEAAGGTVVEKPLGEYALVIDGITGIGGTGALRDWAAGIVASIDAPVLSVDIPSGVDADTGATHGAHVKARRTITFSGLRYAHAFASACGEVTVADIGLEFEPADAFLWNALTDNLPLKLEPGESDDKYTGGVVGICAGSTQYPGAGIMCSIAAVRATPSMVRYIGDICPLPEIVPHPSIAEAARVQAWVYGPGRGERDELAELLARPEALLIDASGLTVLARDAALREQLIERKFPTVLTPHVGEFVQLVEGFRLPVNLEDWVGSARALAVHTGTTVLLKGRRTVITDGVNPTNIVDLGTSWAATPGSGDVLSGLAGAWLATPLLDKWGAVKVMTLAALIHGQAAEIAARTEYGHAPTSASLIIDAIRPATARVCGPAG</sequence>
<dbReference type="GO" id="GO:0052856">
    <property type="term" value="F:NAD(P)HX epimerase activity"/>
    <property type="evidence" value="ECO:0007669"/>
    <property type="project" value="UniProtKB-UniRule"/>
</dbReference>
<keyword evidence="9 18" id="KW-0630">Potassium</keyword>
<evidence type="ECO:0000256" key="3">
    <source>
        <dbReference type="ARBA" id="ARBA00006001"/>
    </source>
</evidence>
<comment type="similarity">
    <text evidence="4 19">In the C-terminal section; belongs to the NnrD/CARKD family.</text>
</comment>
<dbReference type="InterPro" id="IPR004443">
    <property type="entry name" value="YjeF_N_dom"/>
</dbReference>
<dbReference type="CDD" id="cd01171">
    <property type="entry name" value="YXKO-related"/>
    <property type="match status" value="1"/>
</dbReference>
<evidence type="ECO:0000256" key="1">
    <source>
        <dbReference type="ARBA" id="ARBA00000013"/>
    </source>
</evidence>
<evidence type="ECO:0000313" key="22">
    <source>
        <dbReference type="EMBL" id="TWT22775.1"/>
    </source>
</evidence>
<comment type="cofactor">
    <cofactor evidence="18 19">
        <name>K(+)</name>
        <dbReference type="ChEBI" id="CHEBI:29103"/>
    </cofactor>
    <text evidence="18 19">Binds 1 potassium ion per subunit.</text>
</comment>
<dbReference type="GO" id="GO:0052855">
    <property type="term" value="F:ADP-dependent NAD(P)H-hydrate dehydratase activity"/>
    <property type="evidence" value="ECO:0007669"/>
    <property type="project" value="UniProtKB-UniRule"/>
</dbReference>
<comment type="similarity">
    <text evidence="3 19">In the N-terminal section; belongs to the NnrE/AIBP family.</text>
</comment>
<proteinExistence type="inferred from homology"/>
<feature type="binding site" evidence="18">
    <location>
        <position position="59"/>
    </location>
    <ligand>
        <name>K(+)</name>
        <dbReference type="ChEBI" id="CHEBI:29103"/>
    </ligand>
</feature>
<dbReference type="InterPro" id="IPR030677">
    <property type="entry name" value="Nnr"/>
</dbReference>
<evidence type="ECO:0000256" key="2">
    <source>
        <dbReference type="ARBA" id="ARBA00000909"/>
    </source>
</evidence>
<dbReference type="RefSeq" id="WP_146325375.1">
    <property type="nucleotide sequence ID" value="NZ_BAABLR010000065.1"/>
</dbReference>
<evidence type="ECO:0000259" key="21">
    <source>
        <dbReference type="PROSITE" id="PS51385"/>
    </source>
</evidence>
<comment type="catalytic activity">
    <reaction evidence="16 17 19">
        <text>(6S)-NADPHX + ADP = AMP + phosphate + NADPH + H(+)</text>
        <dbReference type="Rhea" id="RHEA:32235"/>
        <dbReference type="ChEBI" id="CHEBI:15378"/>
        <dbReference type="ChEBI" id="CHEBI:43474"/>
        <dbReference type="ChEBI" id="CHEBI:57783"/>
        <dbReference type="ChEBI" id="CHEBI:64076"/>
        <dbReference type="ChEBI" id="CHEBI:456215"/>
        <dbReference type="ChEBI" id="CHEBI:456216"/>
        <dbReference type="EC" id="4.2.1.136"/>
    </reaction>
</comment>
<keyword evidence="7 17" id="KW-0067">ATP-binding</keyword>
<dbReference type="PROSITE" id="PS51385">
    <property type="entry name" value="YJEF_N"/>
    <property type="match status" value="1"/>
</dbReference>
<comment type="catalytic activity">
    <reaction evidence="2 18 19">
        <text>(6R)-NADPHX = (6S)-NADPHX</text>
        <dbReference type="Rhea" id="RHEA:32227"/>
        <dbReference type="ChEBI" id="CHEBI:64076"/>
        <dbReference type="ChEBI" id="CHEBI:64077"/>
        <dbReference type="EC" id="5.1.99.6"/>
    </reaction>
</comment>
<evidence type="ECO:0000256" key="13">
    <source>
        <dbReference type="ARBA" id="ARBA00023268"/>
    </source>
</evidence>
<evidence type="ECO:0000313" key="23">
    <source>
        <dbReference type="Proteomes" id="UP000320791"/>
    </source>
</evidence>
<keyword evidence="8 17" id="KW-0521">NADP</keyword>
<evidence type="ECO:0000256" key="8">
    <source>
        <dbReference type="ARBA" id="ARBA00022857"/>
    </source>
</evidence>
<comment type="cofactor">
    <cofactor evidence="17">
        <name>Mg(2+)</name>
        <dbReference type="ChEBI" id="CHEBI:18420"/>
    </cofactor>
</comment>
<evidence type="ECO:0000256" key="19">
    <source>
        <dbReference type="PIRNR" id="PIRNR017184"/>
    </source>
</evidence>
<keyword evidence="11 18" id="KW-0413">Isomerase</keyword>
<evidence type="ECO:0000256" key="5">
    <source>
        <dbReference type="ARBA" id="ARBA00022723"/>
    </source>
</evidence>
<keyword evidence="5 18" id="KW-0479">Metal-binding</keyword>
<evidence type="ECO:0000256" key="10">
    <source>
        <dbReference type="ARBA" id="ARBA00023027"/>
    </source>
</evidence>